<keyword evidence="2" id="KW-0378">Hydrolase</keyword>
<evidence type="ECO:0000313" key="2">
    <source>
        <dbReference type="EMBL" id="VVD30885.1"/>
    </source>
</evidence>
<feature type="domain" description="Restriction endonuclease type IV Mrr" evidence="1">
    <location>
        <begin position="19"/>
        <end position="147"/>
    </location>
</feature>
<evidence type="ECO:0000313" key="3">
    <source>
        <dbReference type="Proteomes" id="UP000325811"/>
    </source>
</evidence>
<geneLocation type="plasmid" evidence="2 3">
    <name>pI</name>
</geneLocation>
<sequence length="436" mass="49281">MANNTNHDWVLPAAIPFADLKGKDLEECVYWLLDAMGAKDLEWRIGGSGGGAADGGRDLEAHFFEPDGEGEIRQQRWWIECKGRTGTVESHEVKAAVNNALAYDGLDRLIIATNTQYSNPTLDWVKEWQKKHPSPKVQLWDQAHLERYLSRHPDVVLRLFSEALSMRGRAQAMESRFWNKLEFVSPRTLVDIWNERERVELTGMGIFALVVNEFANGDITHRPWGAVLHPETAVEVLGIGLTNIGYLFIRSSRTGMDQRILIRTFAYLILVVLELLPGDVTARLVIGYVNRRESDPFPDEVLEVLLGPILNQVAAEMQDLCSSNCKRVMLSDRKALSDGRNELEAYWLRFDPDGLNEETDGRFIRIEKGDEPCVVGFAVDKDNHCPLFAVEPTVKNITDLMDIVKRVAAFRKAKAAAQRAEDQQRVEAVQKTLKAQ</sequence>
<dbReference type="AlphaFoldDB" id="A0A5Q4YUU4"/>
<reference evidence="2 3" key="1">
    <citation type="submission" date="2019-08" db="EMBL/GenBank/DDBJ databases">
        <authorList>
            <person name="Herpell B J."/>
        </authorList>
    </citation>
    <scope>NUCLEOTIDE SEQUENCE [LARGE SCALE GENOMIC DNA]</scope>
    <source>
        <strain evidence="3">Msb3</strain>
        <plasmid evidence="2 3">pI</plasmid>
    </source>
</reference>
<dbReference type="Pfam" id="PF04471">
    <property type="entry name" value="Mrr_cat"/>
    <property type="match status" value="1"/>
</dbReference>
<name>A0A5Q4YUU4_9BURK</name>
<dbReference type="GO" id="GO:0004519">
    <property type="term" value="F:endonuclease activity"/>
    <property type="evidence" value="ECO:0007669"/>
    <property type="project" value="UniProtKB-KW"/>
</dbReference>
<dbReference type="GO" id="GO:0009307">
    <property type="term" value="P:DNA restriction-modification system"/>
    <property type="evidence" value="ECO:0007669"/>
    <property type="project" value="InterPro"/>
</dbReference>
<gene>
    <name evidence="2" type="ORF">PDMSB3_0049</name>
</gene>
<dbReference type="InterPro" id="IPR007560">
    <property type="entry name" value="Restrct_endonuc_IV_Mrr"/>
</dbReference>
<keyword evidence="2" id="KW-0614">Plasmid</keyword>
<protein>
    <submittedName>
        <fullName evidence="2">Restriction endonuclease family protein</fullName>
    </submittedName>
</protein>
<dbReference type="RefSeq" id="WP_165189816.1">
    <property type="nucleotide sequence ID" value="NZ_LR699555.1"/>
</dbReference>
<organism evidence="2 3">
    <name type="scientific">Paraburkholderia dioscoreae</name>
    <dbReference type="NCBI Taxonomy" id="2604047"/>
    <lineage>
        <taxon>Bacteria</taxon>
        <taxon>Pseudomonadati</taxon>
        <taxon>Pseudomonadota</taxon>
        <taxon>Betaproteobacteria</taxon>
        <taxon>Burkholderiales</taxon>
        <taxon>Burkholderiaceae</taxon>
        <taxon>Paraburkholderia</taxon>
    </lineage>
</organism>
<dbReference type="KEGG" id="pdio:PDMSB3_0049.2"/>
<keyword evidence="2" id="KW-0540">Nuclease</keyword>
<dbReference type="SUPFAM" id="SSF52980">
    <property type="entry name" value="Restriction endonuclease-like"/>
    <property type="match status" value="1"/>
</dbReference>
<accession>A0A5Q4YUU4</accession>
<keyword evidence="2" id="KW-0255">Endonuclease</keyword>
<dbReference type="Proteomes" id="UP000325811">
    <property type="component" value="Plasmid pI"/>
</dbReference>
<proteinExistence type="predicted"/>
<dbReference type="EMBL" id="LR699555">
    <property type="protein sequence ID" value="VVD30885.1"/>
    <property type="molecule type" value="Genomic_DNA"/>
</dbReference>
<dbReference type="GO" id="GO:0003677">
    <property type="term" value="F:DNA binding"/>
    <property type="evidence" value="ECO:0007669"/>
    <property type="project" value="InterPro"/>
</dbReference>
<keyword evidence="3" id="KW-1185">Reference proteome</keyword>
<dbReference type="InterPro" id="IPR011335">
    <property type="entry name" value="Restrct_endonuc-II-like"/>
</dbReference>
<evidence type="ECO:0000259" key="1">
    <source>
        <dbReference type="Pfam" id="PF04471"/>
    </source>
</evidence>